<comment type="subcellular location">
    <subcellularLocation>
        <location evidence="6 8">Cytoplasm</location>
    </subcellularLocation>
</comment>
<dbReference type="Proteomes" id="UP000245474">
    <property type="component" value="Unassembled WGS sequence"/>
</dbReference>
<dbReference type="PANTHER" id="PTHR11741">
    <property type="entry name" value="ELONGATION FACTOR TS"/>
    <property type="match status" value="1"/>
</dbReference>
<dbReference type="CDD" id="cd14275">
    <property type="entry name" value="UBA_EF-Ts"/>
    <property type="match status" value="1"/>
</dbReference>
<dbReference type="Gene3D" id="1.10.286.20">
    <property type="match status" value="1"/>
</dbReference>
<keyword evidence="11" id="KW-1185">Reference proteome</keyword>
<protein>
    <recommendedName>
        <fullName evidence="2 6">Elongation factor Ts</fullName>
        <shortName evidence="6">EF-Ts</shortName>
    </recommendedName>
</protein>
<sequence>MAISAQLVKDLRERTGAGMMECKKALVETDGDIEGAIEVMRKRGLAKADKKADRVAAEGAIVVAVDGEARHGAMVEINSETDFVAASDDFKGFADKVAARVLADAPADLEALLALPLEAGGADVATAQKELVARIGENIQVRRFQHYASEGGRLFHYLHGSRIGVLLELEGGDDELGRDLCMHVAASRPVCVSVDEVPEDRAAKEREILVAQAQESGKPQEIIEKMVEGRLRKWLAEITLLGQPFVKDPDQTVEQLLKERGAKVVRFARFEVGEGIEKRQENFAEEVAAQVKGS</sequence>
<evidence type="ECO:0000256" key="8">
    <source>
        <dbReference type="RuleBase" id="RU000643"/>
    </source>
</evidence>
<dbReference type="FunFam" id="1.10.8.10:FF:000001">
    <property type="entry name" value="Elongation factor Ts"/>
    <property type="match status" value="1"/>
</dbReference>
<dbReference type="HAMAP" id="MF_00050">
    <property type="entry name" value="EF_Ts"/>
    <property type="match status" value="1"/>
</dbReference>
<dbReference type="InterPro" id="IPR018101">
    <property type="entry name" value="Transl_elong_Ts_CS"/>
</dbReference>
<evidence type="ECO:0000256" key="3">
    <source>
        <dbReference type="ARBA" id="ARBA00022490"/>
    </source>
</evidence>
<dbReference type="PROSITE" id="PS01127">
    <property type="entry name" value="EF_TS_2"/>
    <property type="match status" value="1"/>
</dbReference>
<evidence type="ECO:0000256" key="4">
    <source>
        <dbReference type="ARBA" id="ARBA00022768"/>
    </source>
</evidence>
<evidence type="ECO:0000256" key="7">
    <source>
        <dbReference type="RuleBase" id="RU000642"/>
    </source>
</evidence>
<reference evidence="10 11" key="1">
    <citation type="submission" date="2018-05" db="EMBL/GenBank/DDBJ databases">
        <title>Spiribacter halobius sp. nov., a moderately halophilic bacterium isolated from marine solar saltern.</title>
        <authorList>
            <person name="Zheng W.-S."/>
            <person name="Lu D.-C."/>
            <person name="Du Z.-J."/>
        </authorList>
    </citation>
    <scope>NUCLEOTIDE SEQUENCE [LARGE SCALE GENOMIC DNA]</scope>
    <source>
        <strain evidence="10 11">E85</strain>
    </source>
</reference>
<evidence type="ECO:0000256" key="6">
    <source>
        <dbReference type="HAMAP-Rule" id="MF_00050"/>
    </source>
</evidence>
<comment type="function">
    <text evidence="6 7">Associates with the EF-Tu.GDP complex and induces the exchange of GDP to GTP. It remains bound to the aminoacyl-tRNA.EF-Tu.GTP complex up to the GTP hydrolysis stage on the ribosome.</text>
</comment>
<dbReference type="InterPro" id="IPR009060">
    <property type="entry name" value="UBA-like_sf"/>
</dbReference>
<gene>
    <name evidence="6" type="primary">tsf</name>
    <name evidence="10" type="ORF">DEM34_06820</name>
</gene>
<dbReference type="GO" id="GO:0005737">
    <property type="term" value="C:cytoplasm"/>
    <property type="evidence" value="ECO:0007669"/>
    <property type="project" value="UniProtKB-SubCell"/>
</dbReference>
<dbReference type="EMBL" id="QFFI01000008">
    <property type="protein sequence ID" value="PWG63906.1"/>
    <property type="molecule type" value="Genomic_DNA"/>
</dbReference>
<name>A0A2U2N3Z8_9GAMM</name>
<dbReference type="PROSITE" id="PS01126">
    <property type="entry name" value="EF_TS_1"/>
    <property type="match status" value="1"/>
</dbReference>
<organism evidence="10 11">
    <name type="scientific">Sediminicurvatus halobius</name>
    <dbReference type="NCBI Taxonomy" id="2182432"/>
    <lineage>
        <taxon>Bacteria</taxon>
        <taxon>Pseudomonadati</taxon>
        <taxon>Pseudomonadota</taxon>
        <taxon>Gammaproteobacteria</taxon>
        <taxon>Chromatiales</taxon>
        <taxon>Ectothiorhodospiraceae</taxon>
        <taxon>Sediminicurvatus</taxon>
    </lineage>
</organism>
<proteinExistence type="inferred from homology"/>
<dbReference type="SUPFAM" id="SSF46934">
    <property type="entry name" value="UBA-like"/>
    <property type="match status" value="1"/>
</dbReference>
<keyword evidence="4 6" id="KW-0251">Elongation factor</keyword>
<dbReference type="Gene3D" id="3.30.479.20">
    <property type="entry name" value="Elongation factor Ts, dimerisation domain"/>
    <property type="match status" value="2"/>
</dbReference>
<evidence type="ECO:0000256" key="2">
    <source>
        <dbReference type="ARBA" id="ARBA00016956"/>
    </source>
</evidence>
<dbReference type="AlphaFoldDB" id="A0A2U2N3Z8"/>
<keyword evidence="5 6" id="KW-0648">Protein biosynthesis</keyword>
<dbReference type="FunFam" id="1.10.286.20:FF:000001">
    <property type="entry name" value="Elongation factor Ts"/>
    <property type="match status" value="1"/>
</dbReference>
<evidence type="ECO:0000313" key="11">
    <source>
        <dbReference type="Proteomes" id="UP000245474"/>
    </source>
</evidence>
<feature type="region of interest" description="Involved in Mg(2+) ion dislocation from EF-Tu" evidence="6">
    <location>
        <begin position="81"/>
        <end position="84"/>
    </location>
</feature>
<evidence type="ECO:0000256" key="5">
    <source>
        <dbReference type="ARBA" id="ARBA00022917"/>
    </source>
</evidence>
<keyword evidence="3 6" id="KW-0963">Cytoplasm</keyword>
<dbReference type="SUPFAM" id="SSF54713">
    <property type="entry name" value="Elongation factor Ts (EF-Ts), dimerisation domain"/>
    <property type="match status" value="2"/>
</dbReference>
<dbReference type="GO" id="GO:0003746">
    <property type="term" value="F:translation elongation factor activity"/>
    <property type="evidence" value="ECO:0007669"/>
    <property type="project" value="UniProtKB-UniRule"/>
</dbReference>
<accession>A0A2U2N3Z8</accession>
<evidence type="ECO:0000313" key="10">
    <source>
        <dbReference type="EMBL" id="PWG63906.1"/>
    </source>
</evidence>
<dbReference type="RefSeq" id="WP_109677566.1">
    <property type="nucleotide sequence ID" value="NZ_CP086615.1"/>
</dbReference>
<dbReference type="OrthoDB" id="9808348at2"/>
<dbReference type="InterPro" id="IPR001816">
    <property type="entry name" value="Transl_elong_EFTs/EF1B"/>
</dbReference>
<comment type="similarity">
    <text evidence="1 6 7">Belongs to the EF-Ts family.</text>
</comment>
<evidence type="ECO:0000256" key="1">
    <source>
        <dbReference type="ARBA" id="ARBA00005532"/>
    </source>
</evidence>
<feature type="domain" description="Translation elongation factor EFTs/EF1B dimerisation" evidence="9">
    <location>
        <begin position="72"/>
        <end position="274"/>
    </location>
</feature>
<dbReference type="InterPro" id="IPR036402">
    <property type="entry name" value="EF-Ts_dimer_sf"/>
</dbReference>
<dbReference type="Gene3D" id="1.10.8.10">
    <property type="entry name" value="DNA helicase RuvA subunit, C-terminal domain"/>
    <property type="match status" value="1"/>
</dbReference>
<comment type="caution">
    <text evidence="10">The sequence shown here is derived from an EMBL/GenBank/DDBJ whole genome shotgun (WGS) entry which is preliminary data.</text>
</comment>
<dbReference type="NCBIfam" id="TIGR00116">
    <property type="entry name" value="tsf"/>
    <property type="match status" value="1"/>
</dbReference>
<dbReference type="InterPro" id="IPR014039">
    <property type="entry name" value="Transl_elong_EFTs/EF1B_dimer"/>
</dbReference>
<dbReference type="PANTHER" id="PTHR11741:SF0">
    <property type="entry name" value="ELONGATION FACTOR TS, MITOCHONDRIAL"/>
    <property type="match status" value="1"/>
</dbReference>
<evidence type="ECO:0000259" key="9">
    <source>
        <dbReference type="Pfam" id="PF00889"/>
    </source>
</evidence>
<dbReference type="Pfam" id="PF00889">
    <property type="entry name" value="EF_TS"/>
    <property type="match status" value="1"/>
</dbReference>